<proteinExistence type="predicted"/>
<organism evidence="2 3">
    <name type="scientific">Vibrio rotiferianus</name>
    <dbReference type="NCBI Taxonomy" id="190895"/>
    <lineage>
        <taxon>Bacteria</taxon>
        <taxon>Pseudomonadati</taxon>
        <taxon>Pseudomonadota</taxon>
        <taxon>Gammaproteobacteria</taxon>
        <taxon>Vibrionales</taxon>
        <taxon>Vibrionaceae</taxon>
        <taxon>Vibrio</taxon>
    </lineage>
</organism>
<protein>
    <submittedName>
        <fullName evidence="2">Uncharacterized protein</fullName>
    </submittedName>
</protein>
<dbReference type="Proteomes" id="UP000572072">
    <property type="component" value="Unassembled WGS sequence"/>
</dbReference>
<evidence type="ECO:0000256" key="1">
    <source>
        <dbReference type="SAM" id="SignalP"/>
    </source>
</evidence>
<evidence type="ECO:0000313" key="2">
    <source>
        <dbReference type="EMBL" id="NOH47350.1"/>
    </source>
</evidence>
<gene>
    <name evidence="2" type="ORF">F0262_04680</name>
</gene>
<dbReference type="EMBL" id="VTYN01000004">
    <property type="protein sequence ID" value="NOH47350.1"/>
    <property type="molecule type" value="Genomic_DNA"/>
</dbReference>
<name>A0A7Y4E0S2_9VIBR</name>
<feature type="signal peptide" evidence="1">
    <location>
        <begin position="1"/>
        <end position="19"/>
    </location>
</feature>
<sequence>MRTFLFGLLTLVFSGLVFASGQSNAFRQSHFATPAGLEHIEEEKLRTTFFFRELNASIQGRQKLRLNSTRPISTQDRPPLYNETVRTTSVWVSQSEQSLSSALSCAYAMLHRAMDTNHNTRARGLEEANLLYRFIHYQ</sequence>
<accession>A0A7Y4E0S2</accession>
<reference evidence="2 3" key="1">
    <citation type="submission" date="2019-08" db="EMBL/GenBank/DDBJ databases">
        <title>Draft genome sequencing and comparative genomics of hatchery-associated Vibrios.</title>
        <authorList>
            <person name="Kehlet-Delgado H."/>
            <person name="Mueller R.S."/>
        </authorList>
    </citation>
    <scope>NUCLEOTIDE SEQUENCE [LARGE SCALE GENOMIC DNA]</scope>
    <source>
        <strain evidence="2 3">00-78-3</strain>
    </source>
</reference>
<comment type="caution">
    <text evidence="2">The sequence shown here is derived from an EMBL/GenBank/DDBJ whole genome shotgun (WGS) entry which is preliminary data.</text>
</comment>
<keyword evidence="1" id="KW-0732">Signal</keyword>
<feature type="chain" id="PRO_5030881254" evidence="1">
    <location>
        <begin position="20"/>
        <end position="138"/>
    </location>
</feature>
<dbReference type="AlphaFoldDB" id="A0A7Y4E0S2"/>
<dbReference type="RefSeq" id="WP_045389094.1">
    <property type="nucleotide sequence ID" value="NZ_BBLC01000161.1"/>
</dbReference>
<evidence type="ECO:0000313" key="3">
    <source>
        <dbReference type="Proteomes" id="UP000572072"/>
    </source>
</evidence>